<keyword evidence="1" id="KW-0812">Transmembrane</keyword>
<dbReference type="RefSeq" id="WP_189935353.1">
    <property type="nucleotide sequence ID" value="NZ_BNCD01000015.1"/>
</dbReference>
<organism evidence="2 3">
    <name type="scientific">Streptomyces sulfonofaciens</name>
    <dbReference type="NCBI Taxonomy" id="68272"/>
    <lineage>
        <taxon>Bacteria</taxon>
        <taxon>Bacillati</taxon>
        <taxon>Actinomycetota</taxon>
        <taxon>Actinomycetes</taxon>
        <taxon>Kitasatosporales</taxon>
        <taxon>Streptomycetaceae</taxon>
        <taxon>Streptomyces</taxon>
    </lineage>
</organism>
<keyword evidence="1" id="KW-1133">Transmembrane helix</keyword>
<evidence type="ECO:0000256" key="1">
    <source>
        <dbReference type="SAM" id="Phobius"/>
    </source>
</evidence>
<comment type="caution">
    <text evidence="2">The sequence shown here is derived from an EMBL/GenBank/DDBJ whole genome shotgun (WGS) entry which is preliminary data.</text>
</comment>
<dbReference type="Proteomes" id="UP000603708">
    <property type="component" value="Unassembled WGS sequence"/>
</dbReference>
<dbReference type="EMBL" id="BNCD01000015">
    <property type="protein sequence ID" value="GHH84112.1"/>
    <property type="molecule type" value="Genomic_DNA"/>
</dbReference>
<proteinExistence type="predicted"/>
<sequence length="144" mass="15547">MHRLVARAAALCYVIWGLLHINAAYGLLRLGQSQDPGMVQGRVFQDAWNIMAGAVVAIVVGLTMNWRNSRVGFWLNFTMVALLDIPFVLFVLVPGYAPWWPGLAGPVAWVVAATLSAVALVGRHRTAGRLSSVTPRDAVAGSRP</sequence>
<name>A0A919GFQ0_9ACTN</name>
<keyword evidence="1" id="KW-0472">Membrane</keyword>
<evidence type="ECO:0000313" key="2">
    <source>
        <dbReference type="EMBL" id="GHH84112.1"/>
    </source>
</evidence>
<gene>
    <name evidence="2" type="ORF">GCM10018793_47640</name>
</gene>
<protein>
    <submittedName>
        <fullName evidence="2">Uncharacterized protein</fullName>
    </submittedName>
</protein>
<feature type="transmembrane region" description="Helical" evidence="1">
    <location>
        <begin position="99"/>
        <end position="121"/>
    </location>
</feature>
<reference evidence="2" key="1">
    <citation type="journal article" date="2014" name="Int. J. Syst. Evol. Microbiol.">
        <title>Complete genome sequence of Corynebacterium casei LMG S-19264T (=DSM 44701T), isolated from a smear-ripened cheese.</title>
        <authorList>
            <consortium name="US DOE Joint Genome Institute (JGI-PGF)"/>
            <person name="Walter F."/>
            <person name="Albersmeier A."/>
            <person name="Kalinowski J."/>
            <person name="Ruckert C."/>
        </authorList>
    </citation>
    <scope>NUCLEOTIDE SEQUENCE</scope>
    <source>
        <strain evidence="2">JCM 5069</strain>
    </source>
</reference>
<dbReference type="AlphaFoldDB" id="A0A919GFQ0"/>
<evidence type="ECO:0000313" key="3">
    <source>
        <dbReference type="Proteomes" id="UP000603708"/>
    </source>
</evidence>
<accession>A0A919GFQ0</accession>
<keyword evidence="3" id="KW-1185">Reference proteome</keyword>
<feature type="transmembrane region" description="Helical" evidence="1">
    <location>
        <begin position="47"/>
        <end position="66"/>
    </location>
</feature>
<feature type="transmembrane region" description="Helical" evidence="1">
    <location>
        <begin position="73"/>
        <end position="93"/>
    </location>
</feature>
<reference evidence="2" key="2">
    <citation type="submission" date="2020-09" db="EMBL/GenBank/DDBJ databases">
        <authorList>
            <person name="Sun Q."/>
            <person name="Ohkuma M."/>
        </authorList>
    </citation>
    <scope>NUCLEOTIDE SEQUENCE</scope>
    <source>
        <strain evidence="2">JCM 5069</strain>
    </source>
</reference>